<dbReference type="InterPro" id="IPR040269">
    <property type="entry name" value="VAB"/>
</dbReference>
<dbReference type="InterPro" id="IPR008546">
    <property type="entry name" value="VAN3-bd-like_auxin_canal"/>
</dbReference>
<evidence type="ECO:0000259" key="2">
    <source>
        <dbReference type="Pfam" id="PF08458"/>
    </source>
</evidence>
<dbReference type="InterPro" id="IPR013666">
    <property type="entry name" value="PH_pln"/>
</dbReference>
<sequence length="416" mass="46332">MGQMVKFGRTLSQIGVSRVDAKEGWQQKLNEQINLELYSKIPKHSEYFEPEETENHIQVAKLHSRSQSLSSAEIFYLLSVNSISALSGNGTMDKCKDDNGDNTVNLNEEIKQRVDEIRALLSSGNIHRTKFQKYKTRPTNCMIVGPVAEWLKAKLMNIMQRQSGRNREDKRLQTAQMHAALSLARLSTVVAGTIGNCSFGSNNLSGSATTDRREDTNTKMHAAIASAAALVAASCAEAAKSAGASREQVSSVINMGLETRALGDLLTLTTSAAACIRGVDGLKMRTISNCPLESHMKSQKDAILLVRTPRGRFHTRMVSVRCKYDDIILTFGRKRCFTTSEKYVIFHEQGEGEEFSYPRDEHNYCAMNLLTSGGTIQLLFEEREPYISWRAFISYLMNNKGWNGNQITESSLAFTS</sequence>
<evidence type="ECO:0000313" key="3">
    <source>
        <dbReference type="EMBL" id="KAF8729203.1"/>
    </source>
</evidence>
<dbReference type="PANTHER" id="PTHR31351:SF43">
    <property type="entry name" value="OS02G0689600 PROTEIN"/>
    <property type="match status" value="1"/>
</dbReference>
<dbReference type="OrthoDB" id="684573at2759"/>
<dbReference type="GO" id="GO:0010305">
    <property type="term" value="P:leaf vascular tissue pattern formation"/>
    <property type="evidence" value="ECO:0007669"/>
    <property type="project" value="TreeGrafter"/>
</dbReference>
<proteinExistence type="predicted"/>
<gene>
    <name evidence="3" type="ORF">HU200_017787</name>
</gene>
<feature type="domain" description="Pleckstrin-like plant" evidence="2">
    <location>
        <begin position="304"/>
        <end position="398"/>
    </location>
</feature>
<protein>
    <submittedName>
        <fullName evidence="3">Uncharacterized protein</fullName>
    </submittedName>
</protein>
<keyword evidence="4" id="KW-1185">Reference proteome</keyword>
<dbReference type="AlphaFoldDB" id="A0A835F5X6"/>
<name>A0A835F5X6_9POAL</name>
<organism evidence="3 4">
    <name type="scientific">Digitaria exilis</name>
    <dbReference type="NCBI Taxonomy" id="1010633"/>
    <lineage>
        <taxon>Eukaryota</taxon>
        <taxon>Viridiplantae</taxon>
        <taxon>Streptophyta</taxon>
        <taxon>Embryophyta</taxon>
        <taxon>Tracheophyta</taxon>
        <taxon>Spermatophyta</taxon>
        <taxon>Magnoliopsida</taxon>
        <taxon>Liliopsida</taxon>
        <taxon>Poales</taxon>
        <taxon>Poaceae</taxon>
        <taxon>PACMAD clade</taxon>
        <taxon>Panicoideae</taxon>
        <taxon>Panicodae</taxon>
        <taxon>Paniceae</taxon>
        <taxon>Anthephorinae</taxon>
        <taxon>Digitaria</taxon>
    </lineage>
</organism>
<reference evidence="3" key="1">
    <citation type="submission" date="2020-07" db="EMBL/GenBank/DDBJ databases">
        <title>Genome sequence and genetic diversity analysis of an under-domesticated orphan crop, white fonio (Digitaria exilis).</title>
        <authorList>
            <person name="Bennetzen J.L."/>
            <person name="Chen S."/>
            <person name="Ma X."/>
            <person name="Wang X."/>
            <person name="Yssel A.E.J."/>
            <person name="Chaluvadi S.R."/>
            <person name="Johnson M."/>
            <person name="Gangashetty P."/>
            <person name="Hamidou F."/>
            <person name="Sanogo M.D."/>
            <person name="Zwaenepoel A."/>
            <person name="Wallace J."/>
            <person name="Van De Peer Y."/>
            <person name="Van Deynze A."/>
        </authorList>
    </citation>
    <scope>NUCLEOTIDE SEQUENCE</scope>
    <source>
        <tissue evidence="3">Leaves</tissue>
    </source>
</reference>
<comment type="caution">
    <text evidence="3">The sequence shown here is derived from an EMBL/GenBank/DDBJ whole genome shotgun (WGS) entry which is preliminary data.</text>
</comment>
<dbReference type="Pfam" id="PF08458">
    <property type="entry name" value="PH_2"/>
    <property type="match status" value="1"/>
</dbReference>
<dbReference type="Pfam" id="PF05703">
    <property type="entry name" value="Auxin_canalis"/>
    <property type="match status" value="1"/>
</dbReference>
<evidence type="ECO:0000259" key="1">
    <source>
        <dbReference type="Pfam" id="PF05703"/>
    </source>
</evidence>
<evidence type="ECO:0000313" key="4">
    <source>
        <dbReference type="Proteomes" id="UP000636709"/>
    </source>
</evidence>
<feature type="domain" description="VAN3-binding protein-like auxin canalisation" evidence="1">
    <location>
        <begin position="90"/>
        <end position="287"/>
    </location>
</feature>
<dbReference type="PANTHER" id="PTHR31351">
    <property type="entry name" value="EXPRESSED PROTEIN"/>
    <property type="match status" value="1"/>
</dbReference>
<dbReference type="Proteomes" id="UP000636709">
    <property type="component" value="Unassembled WGS sequence"/>
</dbReference>
<dbReference type="EMBL" id="JACEFO010001625">
    <property type="protein sequence ID" value="KAF8729203.1"/>
    <property type="molecule type" value="Genomic_DNA"/>
</dbReference>
<dbReference type="GO" id="GO:0010087">
    <property type="term" value="P:phloem or xylem histogenesis"/>
    <property type="evidence" value="ECO:0007669"/>
    <property type="project" value="TreeGrafter"/>
</dbReference>
<dbReference type="GO" id="GO:0009734">
    <property type="term" value="P:auxin-activated signaling pathway"/>
    <property type="evidence" value="ECO:0007669"/>
    <property type="project" value="TreeGrafter"/>
</dbReference>
<accession>A0A835F5X6</accession>